<dbReference type="WBParaSite" id="Hba_13068">
    <property type="protein sequence ID" value="Hba_13068"/>
    <property type="gene ID" value="Hba_13068"/>
</dbReference>
<protein>
    <submittedName>
        <fullName evidence="3">Transmembrane protein</fullName>
    </submittedName>
</protein>
<keyword evidence="1" id="KW-1133">Transmembrane helix</keyword>
<evidence type="ECO:0000313" key="3">
    <source>
        <dbReference type="WBParaSite" id="Hba_13068"/>
    </source>
</evidence>
<evidence type="ECO:0000313" key="2">
    <source>
        <dbReference type="Proteomes" id="UP000095283"/>
    </source>
</evidence>
<keyword evidence="1" id="KW-0472">Membrane</keyword>
<reference evidence="3" key="1">
    <citation type="submission" date="2016-11" db="UniProtKB">
        <authorList>
            <consortium name="WormBaseParasite"/>
        </authorList>
    </citation>
    <scope>IDENTIFICATION</scope>
</reference>
<sequence>MGVRRDSSKQSMDQVCYTVDSLLTLMTILVYTNPLNVSVQKSLTISTSEGLRARVGREYPIDQTVTQELKVTEKVCIGREELKKLRRYNIGKETPLYLIILCVALNVTLICLTCAVISYNEEQEEFVGQEFMVNDEIGVFVNSFEDNEKGVVADSARTEIEKGEEGLIKGIVLIKEISFEEKRALLSGLDSQQSEC</sequence>
<name>A0A1I7X683_HETBA</name>
<proteinExistence type="predicted"/>
<dbReference type="Proteomes" id="UP000095283">
    <property type="component" value="Unplaced"/>
</dbReference>
<feature type="transmembrane region" description="Helical" evidence="1">
    <location>
        <begin position="96"/>
        <end position="119"/>
    </location>
</feature>
<accession>A0A1I7X683</accession>
<organism evidence="2 3">
    <name type="scientific">Heterorhabditis bacteriophora</name>
    <name type="common">Entomopathogenic nematode worm</name>
    <dbReference type="NCBI Taxonomy" id="37862"/>
    <lineage>
        <taxon>Eukaryota</taxon>
        <taxon>Metazoa</taxon>
        <taxon>Ecdysozoa</taxon>
        <taxon>Nematoda</taxon>
        <taxon>Chromadorea</taxon>
        <taxon>Rhabditida</taxon>
        <taxon>Rhabditina</taxon>
        <taxon>Rhabditomorpha</taxon>
        <taxon>Strongyloidea</taxon>
        <taxon>Heterorhabditidae</taxon>
        <taxon>Heterorhabditis</taxon>
    </lineage>
</organism>
<dbReference type="AlphaFoldDB" id="A0A1I7X683"/>
<evidence type="ECO:0000256" key="1">
    <source>
        <dbReference type="SAM" id="Phobius"/>
    </source>
</evidence>
<keyword evidence="1" id="KW-0812">Transmembrane</keyword>
<keyword evidence="2" id="KW-1185">Reference proteome</keyword>